<evidence type="ECO:0000313" key="1">
    <source>
        <dbReference type="EMBL" id="CAF4063824.1"/>
    </source>
</evidence>
<dbReference type="AlphaFoldDB" id="A0A819SJ51"/>
<gene>
    <name evidence="1" type="ORF">KXQ929_LOCUS32311</name>
</gene>
<name>A0A819SJ51_9BILA</name>
<sequence>MEKNAVDIILGLNGKSMNSPKYKRPGITGSGYALKLIRESRQYITISTFKSFVNTSFTVEMWIYPTTLIDGFYYYGLFAQYDPESAGRSVQMMIRGLQLILDDYIDGVTGTTSLTAKTWYHVAFVYDYPSKTQTIYLNGYQDASRILDQLYLDTSGSINIGMYRNGHRYHYFDGLIDQVSLTMAAKSAGDILNDATLASWHSFDSEITYDSGPHKLKGTAVHVTLVPGKVNQGLNFNLDSSYYQVGCLLS</sequence>
<organism evidence="1 2">
    <name type="scientific">Adineta steineri</name>
    <dbReference type="NCBI Taxonomy" id="433720"/>
    <lineage>
        <taxon>Eukaryota</taxon>
        <taxon>Metazoa</taxon>
        <taxon>Spiralia</taxon>
        <taxon>Gnathifera</taxon>
        <taxon>Rotifera</taxon>
        <taxon>Eurotatoria</taxon>
        <taxon>Bdelloidea</taxon>
        <taxon>Adinetida</taxon>
        <taxon>Adinetidae</taxon>
        <taxon>Adineta</taxon>
    </lineage>
</organism>
<dbReference type="EMBL" id="CAJOBB010003888">
    <property type="protein sequence ID" value="CAF4063824.1"/>
    <property type="molecule type" value="Genomic_DNA"/>
</dbReference>
<evidence type="ECO:0008006" key="3">
    <source>
        <dbReference type="Google" id="ProtNLM"/>
    </source>
</evidence>
<reference evidence="1" key="1">
    <citation type="submission" date="2021-02" db="EMBL/GenBank/DDBJ databases">
        <authorList>
            <person name="Nowell W R."/>
        </authorList>
    </citation>
    <scope>NUCLEOTIDE SEQUENCE</scope>
</reference>
<proteinExistence type="predicted"/>
<accession>A0A819SJ51</accession>
<dbReference type="Pfam" id="PF13385">
    <property type="entry name" value="Laminin_G_3"/>
    <property type="match status" value="1"/>
</dbReference>
<protein>
    <recommendedName>
        <fullName evidence="3">LamG domain-containing protein</fullName>
    </recommendedName>
</protein>
<dbReference type="Gene3D" id="2.60.120.200">
    <property type="match status" value="1"/>
</dbReference>
<dbReference type="Proteomes" id="UP000663868">
    <property type="component" value="Unassembled WGS sequence"/>
</dbReference>
<dbReference type="SUPFAM" id="SSF49899">
    <property type="entry name" value="Concanavalin A-like lectins/glucanases"/>
    <property type="match status" value="1"/>
</dbReference>
<evidence type="ECO:0000313" key="2">
    <source>
        <dbReference type="Proteomes" id="UP000663868"/>
    </source>
</evidence>
<comment type="caution">
    <text evidence="1">The sequence shown here is derived from an EMBL/GenBank/DDBJ whole genome shotgun (WGS) entry which is preliminary data.</text>
</comment>
<dbReference type="InterPro" id="IPR013320">
    <property type="entry name" value="ConA-like_dom_sf"/>
</dbReference>